<name>A0ABS9JZF6_9RHOO</name>
<protein>
    <submittedName>
        <fullName evidence="6">Translocation/assembly module TamB domain-containing protein</fullName>
    </submittedName>
</protein>
<dbReference type="InterPro" id="IPR007452">
    <property type="entry name" value="TamB_C"/>
</dbReference>
<proteinExistence type="predicted"/>
<dbReference type="InterPro" id="IPR006311">
    <property type="entry name" value="TAT_signal"/>
</dbReference>
<keyword evidence="7" id="KW-1185">Reference proteome</keyword>
<dbReference type="PANTHER" id="PTHR36985:SF1">
    <property type="entry name" value="TRANSLOCATION AND ASSEMBLY MODULE SUBUNIT TAMB"/>
    <property type="match status" value="1"/>
</dbReference>
<comment type="subcellular location">
    <subcellularLocation>
        <location evidence="1">Membrane</location>
        <topology evidence="1">Single-pass membrane protein</topology>
    </subcellularLocation>
</comment>
<evidence type="ECO:0000313" key="6">
    <source>
        <dbReference type="EMBL" id="MCG2576288.1"/>
    </source>
</evidence>
<evidence type="ECO:0000256" key="4">
    <source>
        <dbReference type="ARBA" id="ARBA00023136"/>
    </source>
</evidence>
<reference evidence="6" key="1">
    <citation type="submission" date="2022-01" db="EMBL/GenBank/DDBJ databases">
        <authorList>
            <person name="Jo J.-H."/>
            <person name="Im W.-T."/>
        </authorList>
    </citation>
    <scope>NUCLEOTIDE SEQUENCE</scope>
    <source>
        <strain evidence="6">XY25</strain>
    </source>
</reference>
<keyword evidence="4" id="KW-0472">Membrane</keyword>
<organism evidence="6 7">
    <name type="scientific">Dechloromonas hankyongensis</name>
    <dbReference type="NCBI Taxonomy" id="2908002"/>
    <lineage>
        <taxon>Bacteria</taxon>
        <taxon>Pseudomonadati</taxon>
        <taxon>Pseudomonadota</taxon>
        <taxon>Betaproteobacteria</taxon>
        <taxon>Rhodocyclales</taxon>
        <taxon>Azonexaceae</taxon>
        <taxon>Dechloromonas</taxon>
    </lineage>
</organism>
<evidence type="ECO:0000259" key="5">
    <source>
        <dbReference type="Pfam" id="PF04357"/>
    </source>
</evidence>
<dbReference type="EMBL" id="JAKLTN010000001">
    <property type="protein sequence ID" value="MCG2576288.1"/>
    <property type="molecule type" value="Genomic_DNA"/>
</dbReference>
<gene>
    <name evidence="6" type="ORF">LZ012_04695</name>
</gene>
<keyword evidence="2" id="KW-0812">Transmembrane</keyword>
<feature type="domain" description="Translocation and assembly module TamB C-terminal" evidence="5">
    <location>
        <begin position="843"/>
        <end position="1202"/>
    </location>
</feature>
<evidence type="ECO:0000313" key="7">
    <source>
        <dbReference type="Proteomes" id="UP001165384"/>
    </source>
</evidence>
<accession>A0ABS9JZF6</accession>
<dbReference type="PANTHER" id="PTHR36985">
    <property type="entry name" value="TRANSLOCATION AND ASSEMBLY MODULE SUBUNIT TAMB"/>
    <property type="match status" value="1"/>
</dbReference>
<evidence type="ECO:0000256" key="3">
    <source>
        <dbReference type="ARBA" id="ARBA00022989"/>
    </source>
</evidence>
<dbReference type="Proteomes" id="UP001165384">
    <property type="component" value="Unassembled WGS sequence"/>
</dbReference>
<comment type="caution">
    <text evidence="6">The sequence shown here is derived from an EMBL/GenBank/DDBJ whole genome shotgun (WGS) entry which is preliminary data.</text>
</comment>
<evidence type="ECO:0000256" key="2">
    <source>
        <dbReference type="ARBA" id="ARBA00022692"/>
    </source>
</evidence>
<sequence>MRRHLVRRGLIATAGLLGVAAWLAGSESGLQAALSLASGASGGRLHIEQARGRLLGPLDIGLLRWQDADLQLAATTLHLDWSPAALLHGTLDVAALDVATLHITKRPNDEPTVVPADLQLPLAVAIAHFGLGELAYNGRPLAGRIAGRLTSDGRQHRVDDLSLQAADVSLAGAASLDGQAPFPLAATLNLQGQLDQRPLAIAATASGPLERFDVGLVATQGVDGHAEATLTPFAAAPFASARLQLDHIDPASWQAGAPQAKLTVVADIVPEGDGIVGSFGLTNHRPGPFDHQRLPLVTVAGALAWHGEQLRLTDVHATLPGGGELTGRGEWQASAVSLELQAARLDARQLVSALHSTRLAGPITATLAGDRQQLHVDLRDPGFSLLADAKLAERHLRLTKLALSAGNARLAAQGELALDAPRQFTAEGELQHFDPSRFGRLPVAQINARLKASGRLAPQPVVDAGFVLVDSRVSGQPVSGQGQLAVAWPRIPKADLELAAGDNRLTARGAYGQAGDLLKLDIDAPQLAPFGLEGSVQGHWELSGTPHSPRLAGTLNAGKLGWPGHGRLNGLSLDAAFGSEPAAPLHIDLSIAQVDSIDQPGLLRAVRIQGDGSNQAHRLTASADVAGKNHLALLAEGGWDSTKTSWNGRLAEARLDSADSARNVRLLAPAPITLAATAWQLGPLRLGGNPLDWQATVQASADERQLAATLGARGSRIGQIDGRLDAAMRGAWSLAGDSRWQGSLSADINDLGWLAEMIGEGWQSEGRLKGELQLAGTPNRPVSSGRLRGDQLALRLPTQGLNLARGELDIDLRDNRLRINRLGFDSLLQPLPRPLRVETRNDLSGLDKTPGRLEVSGEMQLGRDEGQENAWLAVRLERLGAFQLPDQWIAVSGTGRLSWQAGTLGAQGKLAVDAGYWQLAKGGTPRLSDDVVVKRPGKEKPAAALRPRLDLDIATDLGNNFLFNGAGLSSRLDGEVRITAKGRDLPRASGTIRTRSGRFEAYGQKLDIERGVLNFNGLLDNPGLDVRAVRKGLAVEPGVQISGTAQKPVIKLVSDPDLPDAEKLAWLVLGHGSEQMGAGDATTLLSAASGLLGNDSGNVVQQVKKTFGFDELGVRQGSLGDTGGRQQVSRVAGGSVDTTGSTGQQIFSVGKRLSSRALLSYEQTLGRAESIVKLTVNLSRQIAVIGRAGSDNALDVFYTLTFGRKADSDSR</sequence>
<dbReference type="PROSITE" id="PS51318">
    <property type="entry name" value="TAT"/>
    <property type="match status" value="1"/>
</dbReference>
<dbReference type="Pfam" id="PF04357">
    <property type="entry name" value="TamB"/>
    <property type="match status" value="1"/>
</dbReference>
<dbReference type="RefSeq" id="WP_275708049.1">
    <property type="nucleotide sequence ID" value="NZ_JAKLTN010000001.1"/>
</dbReference>
<evidence type="ECO:0000256" key="1">
    <source>
        <dbReference type="ARBA" id="ARBA00004167"/>
    </source>
</evidence>
<keyword evidence="3" id="KW-1133">Transmembrane helix</keyword>